<feature type="signal peptide" evidence="2">
    <location>
        <begin position="1"/>
        <end position="26"/>
    </location>
</feature>
<comment type="caution">
    <text evidence="3">The sequence shown here is derived from an EMBL/GenBank/DDBJ whole genome shotgun (WGS) entry which is preliminary data.</text>
</comment>
<keyword evidence="1" id="KW-0812">Transmembrane</keyword>
<organism evidence="3 4">
    <name type="scientific">Trametes pubescens</name>
    <name type="common">White-rot fungus</name>
    <dbReference type="NCBI Taxonomy" id="154538"/>
    <lineage>
        <taxon>Eukaryota</taxon>
        <taxon>Fungi</taxon>
        <taxon>Dikarya</taxon>
        <taxon>Basidiomycota</taxon>
        <taxon>Agaricomycotina</taxon>
        <taxon>Agaricomycetes</taxon>
        <taxon>Polyporales</taxon>
        <taxon>Polyporaceae</taxon>
        <taxon>Trametes</taxon>
    </lineage>
</organism>
<feature type="transmembrane region" description="Helical" evidence="1">
    <location>
        <begin position="42"/>
        <end position="63"/>
    </location>
</feature>
<evidence type="ECO:0000256" key="1">
    <source>
        <dbReference type="SAM" id="Phobius"/>
    </source>
</evidence>
<proteinExistence type="predicted"/>
<name>A0A1M2VG63_TRAPU</name>
<dbReference type="AlphaFoldDB" id="A0A1M2VG63"/>
<dbReference type="EMBL" id="MNAD01001304">
    <property type="protein sequence ID" value="OJT06558.1"/>
    <property type="molecule type" value="Genomic_DNA"/>
</dbReference>
<dbReference type="Proteomes" id="UP000184267">
    <property type="component" value="Unassembled WGS sequence"/>
</dbReference>
<dbReference type="OrthoDB" id="2317741at2759"/>
<protein>
    <submittedName>
        <fullName evidence="3">Uncharacterized protein</fullName>
    </submittedName>
</protein>
<keyword evidence="1" id="KW-0472">Membrane</keyword>
<keyword evidence="4" id="KW-1185">Reference proteome</keyword>
<evidence type="ECO:0000256" key="2">
    <source>
        <dbReference type="SAM" id="SignalP"/>
    </source>
</evidence>
<reference evidence="3 4" key="1">
    <citation type="submission" date="2016-10" db="EMBL/GenBank/DDBJ databases">
        <title>Genome sequence of the basidiomycete white-rot fungus Trametes pubescens.</title>
        <authorList>
            <person name="Makela M.R."/>
            <person name="Granchi Z."/>
            <person name="Peng M."/>
            <person name="De Vries R.P."/>
            <person name="Grigoriev I."/>
            <person name="Riley R."/>
            <person name="Hilden K."/>
        </authorList>
    </citation>
    <scope>NUCLEOTIDE SEQUENCE [LARGE SCALE GENOMIC DNA]</scope>
    <source>
        <strain evidence="3 4">FBCC735</strain>
    </source>
</reference>
<keyword evidence="2" id="KW-0732">Signal</keyword>
<evidence type="ECO:0000313" key="4">
    <source>
        <dbReference type="Proteomes" id="UP000184267"/>
    </source>
</evidence>
<keyword evidence="1" id="KW-1133">Transmembrane helix</keyword>
<gene>
    <name evidence="3" type="ORF">TRAPUB_2635</name>
</gene>
<evidence type="ECO:0000313" key="3">
    <source>
        <dbReference type="EMBL" id="OJT06558.1"/>
    </source>
</evidence>
<feature type="chain" id="PRO_5012792853" evidence="2">
    <location>
        <begin position="27"/>
        <end position="98"/>
    </location>
</feature>
<sequence length="98" mass="10879">MRSLRASYILLFVLAFFSVLFQLASAAPVTELEKRDVYSPPVLYPIGLIYLRKGLIATSLILADGFDIMLGRTEVTVPWGFEGDNYSVVLMGDSANWS</sequence>
<accession>A0A1M2VG63</accession>